<dbReference type="Pfam" id="PF02772">
    <property type="entry name" value="S-AdoMet_synt_M"/>
    <property type="match status" value="1"/>
</dbReference>
<dbReference type="GO" id="GO:0004478">
    <property type="term" value="F:methionine adenosyltransferase activity"/>
    <property type="evidence" value="ECO:0007669"/>
    <property type="project" value="UniProtKB-UniRule"/>
</dbReference>
<comment type="cofactor">
    <cofactor evidence="10">
        <name>K(+)</name>
        <dbReference type="ChEBI" id="CHEBI:29103"/>
    </cofactor>
    <text evidence="10">Binds 1 potassium ion per subunit.</text>
</comment>
<dbReference type="InterPro" id="IPR022630">
    <property type="entry name" value="S-AdoMet_synt_C"/>
</dbReference>
<feature type="binding site" description="in other chain" evidence="10">
    <location>
        <begin position="243"/>
        <end position="244"/>
    </location>
    <ligand>
        <name>ATP</name>
        <dbReference type="ChEBI" id="CHEBI:30616"/>
        <note>ligand shared between two neighboring subunits</note>
    </ligand>
</feature>
<keyword evidence="7 10" id="KW-0067">ATP-binding</keyword>
<evidence type="ECO:0000259" key="15">
    <source>
        <dbReference type="Pfam" id="PF02773"/>
    </source>
</evidence>
<evidence type="ECO:0000256" key="11">
    <source>
        <dbReference type="RuleBase" id="RU000542"/>
    </source>
</evidence>
<comment type="subcellular location">
    <subcellularLocation>
        <location evidence="10 11">Cytoplasm</location>
    </subcellularLocation>
</comment>
<keyword evidence="9 10" id="KW-0630">Potassium</keyword>
<feature type="binding site" evidence="10">
    <location>
        <position position="237"/>
    </location>
    <ligand>
        <name>L-methionine</name>
        <dbReference type="ChEBI" id="CHEBI:57844"/>
        <note>ligand shared between two neighboring subunits</note>
    </ligand>
</feature>
<dbReference type="Pfam" id="PF02773">
    <property type="entry name" value="S-AdoMet_synt_C"/>
    <property type="match status" value="1"/>
</dbReference>
<dbReference type="Pfam" id="PF00438">
    <property type="entry name" value="S-AdoMet_synt_N"/>
    <property type="match status" value="1"/>
</dbReference>
<keyword evidence="3 10" id="KW-0554">One-carbon metabolism</keyword>
<dbReference type="InterPro" id="IPR002133">
    <property type="entry name" value="S-AdoMet_synthetase"/>
</dbReference>
<feature type="binding site" description="in other chain" evidence="10">
    <location>
        <begin position="228"/>
        <end position="229"/>
    </location>
    <ligand>
        <name>ATP</name>
        <dbReference type="ChEBI" id="CHEBI:30616"/>
        <note>ligand shared between two neighboring subunits</note>
    </ligand>
</feature>
<dbReference type="GO" id="GO:0000287">
    <property type="term" value="F:magnesium ion binding"/>
    <property type="evidence" value="ECO:0007669"/>
    <property type="project" value="UniProtKB-UniRule"/>
</dbReference>
<dbReference type="AlphaFoldDB" id="A0AAD0MPM8"/>
<dbReference type="GO" id="GO:0006556">
    <property type="term" value="P:S-adenosylmethionine biosynthetic process"/>
    <property type="evidence" value="ECO:0007669"/>
    <property type="project" value="UniProtKB-UniRule"/>
</dbReference>
<dbReference type="InterPro" id="IPR022631">
    <property type="entry name" value="ADOMET_SYNTHASE_CS"/>
</dbReference>
<feature type="binding site" description="in other chain" evidence="10">
    <location>
        <position position="98"/>
    </location>
    <ligand>
        <name>L-methionine</name>
        <dbReference type="ChEBI" id="CHEBI:57844"/>
        <note>ligand shared between two neighboring subunits</note>
    </ligand>
</feature>
<dbReference type="Gene3D" id="3.30.300.10">
    <property type="match status" value="3"/>
</dbReference>
<evidence type="ECO:0000256" key="3">
    <source>
        <dbReference type="ARBA" id="ARBA00022563"/>
    </source>
</evidence>
<dbReference type="GO" id="GO:0006730">
    <property type="term" value="P:one-carbon metabolic process"/>
    <property type="evidence" value="ECO:0007669"/>
    <property type="project" value="UniProtKB-KW"/>
</dbReference>
<feature type="region of interest" description="Flexible loop" evidence="10">
    <location>
        <begin position="98"/>
        <end position="108"/>
    </location>
</feature>
<comment type="function">
    <text evidence="10">Catalyzes the formation of S-adenosylmethionine (AdoMet) from methionine and ATP. The overall synthetic reaction is composed of two sequential steps, AdoMet formation and the subsequent tripolyphosphate hydrolysis which occurs prior to release of AdoMet from the enzyme.</text>
</comment>
<keyword evidence="8 10" id="KW-0460">Magnesium</keyword>
<dbReference type="InterPro" id="IPR022629">
    <property type="entry name" value="S-AdoMet_synt_central"/>
</dbReference>
<evidence type="ECO:0000256" key="4">
    <source>
        <dbReference type="ARBA" id="ARBA00022679"/>
    </source>
</evidence>
<evidence type="ECO:0000259" key="13">
    <source>
        <dbReference type="Pfam" id="PF00438"/>
    </source>
</evidence>
<feature type="binding site" evidence="10">
    <location>
        <position position="264"/>
    </location>
    <ligand>
        <name>ATP</name>
        <dbReference type="ChEBI" id="CHEBI:30616"/>
        <note>ligand shared between two neighboring subunits</note>
    </ligand>
</feature>
<evidence type="ECO:0000256" key="8">
    <source>
        <dbReference type="ARBA" id="ARBA00022842"/>
    </source>
</evidence>
<dbReference type="InterPro" id="IPR022628">
    <property type="entry name" value="S-AdoMet_synt_N"/>
</dbReference>
<evidence type="ECO:0000256" key="12">
    <source>
        <dbReference type="RuleBase" id="RU004462"/>
    </source>
</evidence>
<dbReference type="CDD" id="cd18079">
    <property type="entry name" value="S-AdoMet_synt"/>
    <property type="match status" value="1"/>
</dbReference>
<keyword evidence="5 10" id="KW-0479">Metal-binding</keyword>
<dbReference type="Proteomes" id="UP000237990">
    <property type="component" value="Chromosome"/>
</dbReference>
<dbReference type="SUPFAM" id="SSF55973">
    <property type="entry name" value="S-adenosylmethionine synthetase"/>
    <property type="match status" value="3"/>
</dbReference>
<comment type="cofactor">
    <cofactor evidence="10">
        <name>Mg(2+)</name>
        <dbReference type="ChEBI" id="CHEBI:18420"/>
    </cofactor>
    <text evidence="10">Binds 2 divalent ions per subunit.</text>
</comment>
<evidence type="ECO:0000256" key="9">
    <source>
        <dbReference type="ARBA" id="ARBA00022958"/>
    </source>
</evidence>
<dbReference type="InterPro" id="IPR022636">
    <property type="entry name" value="S-AdoMet_synthetase_sfam"/>
</dbReference>
<feature type="binding site" evidence="10">
    <location>
        <position position="260"/>
    </location>
    <ligand>
        <name>ATP</name>
        <dbReference type="ChEBI" id="CHEBI:30616"/>
        <note>ligand shared between two neighboring subunits</note>
    </ligand>
</feature>
<dbReference type="EMBL" id="CP022432">
    <property type="protein sequence ID" value="AVN65651.1"/>
    <property type="molecule type" value="Genomic_DNA"/>
</dbReference>
<protein>
    <recommendedName>
        <fullName evidence="10">S-adenosylmethionine synthase</fullName>
        <shortName evidence="10">AdoMet synthase</shortName>
        <ecNumber evidence="10">2.5.1.6</ecNumber>
    </recommendedName>
    <alternativeName>
        <fullName evidence="10">MAT</fullName>
    </alternativeName>
    <alternativeName>
        <fullName evidence="10">Methionine adenosyltransferase</fullName>
    </alternativeName>
</protein>
<comment type="similarity">
    <text evidence="2 10 12">Belongs to the AdoMet synthase family.</text>
</comment>
<feature type="binding site" description="in other chain" evidence="10">
    <location>
        <begin position="162"/>
        <end position="164"/>
    </location>
    <ligand>
        <name>ATP</name>
        <dbReference type="ChEBI" id="CHEBI:30616"/>
        <note>ligand shared between two neighboring subunits</note>
    </ligand>
</feature>
<dbReference type="EC" id="2.5.1.6" evidence="10"/>
<evidence type="ECO:0000256" key="5">
    <source>
        <dbReference type="ARBA" id="ARBA00022723"/>
    </source>
</evidence>
<dbReference type="PANTHER" id="PTHR11964">
    <property type="entry name" value="S-ADENOSYLMETHIONINE SYNTHETASE"/>
    <property type="match status" value="1"/>
</dbReference>
<organism evidence="16 17">
    <name type="scientific">Mesoplasma florum</name>
    <name type="common">Acholeplasma florum</name>
    <dbReference type="NCBI Taxonomy" id="2151"/>
    <lineage>
        <taxon>Bacteria</taxon>
        <taxon>Bacillati</taxon>
        <taxon>Mycoplasmatota</taxon>
        <taxon>Mollicutes</taxon>
        <taxon>Entomoplasmatales</taxon>
        <taxon>Entomoplasmataceae</taxon>
        <taxon>Mesoplasma</taxon>
    </lineage>
</organism>
<dbReference type="RefSeq" id="WP_023025584.1">
    <property type="nucleotide sequence ID" value="NZ_CP022432.1"/>
</dbReference>
<feature type="domain" description="S-adenosylmethionine synthetase central" evidence="14">
    <location>
        <begin position="113"/>
        <end position="229"/>
    </location>
</feature>
<feature type="binding site" evidence="10">
    <location>
        <position position="16"/>
    </location>
    <ligand>
        <name>Mg(2+)</name>
        <dbReference type="ChEBI" id="CHEBI:18420"/>
    </ligand>
</feature>
<evidence type="ECO:0000313" key="16">
    <source>
        <dbReference type="EMBL" id="AVN65651.1"/>
    </source>
</evidence>
<dbReference type="PROSITE" id="PS00377">
    <property type="entry name" value="ADOMET_SYNTHASE_2"/>
    <property type="match status" value="1"/>
</dbReference>
<feature type="binding site" description="in other chain" evidence="10">
    <location>
        <position position="14"/>
    </location>
    <ligand>
        <name>ATP</name>
        <dbReference type="ChEBI" id="CHEBI:30616"/>
        <note>ligand shared between two neighboring subunits</note>
    </ligand>
</feature>
<feature type="domain" description="S-adenosylmethionine synthetase N-terminal" evidence="13">
    <location>
        <begin position="3"/>
        <end position="100"/>
    </location>
</feature>
<dbReference type="GO" id="GO:0005524">
    <property type="term" value="F:ATP binding"/>
    <property type="evidence" value="ECO:0007669"/>
    <property type="project" value="UniProtKB-UniRule"/>
</dbReference>
<dbReference type="HAMAP" id="MF_00086">
    <property type="entry name" value="S_AdoMet_synth1"/>
    <property type="match status" value="1"/>
</dbReference>
<dbReference type="GO" id="GO:0005737">
    <property type="term" value="C:cytoplasm"/>
    <property type="evidence" value="ECO:0007669"/>
    <property type="project" value="UniProtKB-SubCell"/>
</dbReference>
<gene>
    <name evidence="10" type="primary">metK</name>
    <name evidence="16" type="ORF">MflW12_2460</name>
</gene>
<proteinExistence type="inferred from homology"/>
<dbReference type="PROSITE" id="PS00376">
    <property type="entry name" value="ADOMET_SYNTHASE_1"/>
    <property type="match status" value="1"/>
</dbReference>
<keyword evidence="4 10" id="KW-0808">Transferase</keyword>
<evidence type="ECO:0000256" key="1">
    <source>
        <dbReference type="ARBA" id="ARBA00005224"/>
    </source>
</evidence>
<sequence length="377" mass="41870">MRKLFTSESVSEGHPDKICDQISDAILDEVLKQDPNAKVACETFATTNYLLIGGQITTTASVDYEKIARDVLRKIGYNNDAYGINADTCKIDIRVEQQSADIALGIDLDTEVIGAGDQGIMFGYATNESKTFLPLAITISHELVYLASKLRKEGKFKWARPDMKSQVTIDYTDESNPKIDTILMSIQHDDEMVEEEFKKFIKSEIMDVVAKEFELNTDFNVLINPTGRFVIGGPQGDTGLTGRKIIVDTYGGYSRHGGGAFSGKDATKVDRSAAYMARYAAKNLVASGLADKIEIQVSYAIGKPEPVSIFIETFGTEKVSKEVIAKALNENFDFSVNEIIKKLDLRKPTFLKTATYGHFGKDEFTWEQLDKVQTIKK</sequence>
<evidence type="ECO:0000256" key="10">
    <source>
        <dbReference type="HAMAP-Rule" id="MF_00086"/>
    </source>
</evidence>
<dbReference type="FunFam" id="3.30.300.10:FF:000003">
    <property type="entry name" value="S-adenosylmethionine synthase"/>
    <property type="match status" value="1"/>
</dbReference>
<evidence type="ECO:0000259" key="14">
    <source>
        <dbReference type="Pfam" id="PF02772"/>
    </source>
</evidence>
<keyword evidence="6 10" id="KW-0547">Nucleotide-binding</keyword>
<dbReference type="NCBIfam" id="TIGR01034">
    <property type="entry name" value="metK"/>
    <property type="match status" value="1"/>
</dbReference>
<comment type="pathway">
    <text evidence="1 10">Amino-acid biosynthesis; S-adenosyl-L-methionine biosynthesis; S-adenosyl-L-methionine from L-methionine: step 1/1.</text>
</comment>
<accession>A0AAD0MPM8</accession>
<feature type="binding site" description="in other chain" evidence="10">
    <location>
        <position position="268"/>
    </location>
    <ligand>
        <name>L-methionine</name>
        <dbReference type="ChEBI" id="CHEBI:57844"/>
        <note>ligand shared between two neighboring subunits</note>
    </ligand>
</feature>
<name>A0AAD0MPM8_MESFO</name>
<evidence type="ECO:0000256" key="7">
    <source>
        <dbReference type="ARBA" id="ARBA00022840"/>
    </source>
</evidence>
<evidence type="ECO:0000313" key="17">
    <source>
        <dbReference type="Proteomes" id="UP000237990"/>
    </source>
</evidence>
<keyword evidence="10" id="KW-0963">Cytoplasm</keyword>
<feature type="domain" description="S-adenosylmethionine synthetase C-terminal" evidence="15">
    <location>
        <begin position="231"/>
        <end position="368"/>
    </location>
</feature>
<evidence type="ECO:0000256" key="6">
    <source>
        <dbReference type="ARBA" id="ARBA00022741"/>
    </source>
</evidence>
<comment type="caution">
    <text evidence="10">Lacks conserved residue(s) required for the propagation of feature annotation.</text>
</comment>
<reference evidence="16 17" key="1">
    <citation type="submission" date="2017-07" db="EMBL/GenBank/DDBJ databases">
        <title>Comparative genomic analysis of Mesoplasma florum.</title>
        <authorList>
            <person name="Baby V."/>
            <person name="Lachance J.-C."/>
            <person name="Gagnon J."/>
            <person name="Lucier J.-F."/>
            <person name="Matteau D."/>
            <person name="Knight T.F."/>
            <person name="Rodrigue S."/>
        </authorList>
    </citation>
    <scope>NUCLEOTIDE SEQUENCE [LARGE SCALE GENOMIC DNA]</scope>
    <source>
        <strain evidence="16 17">W12</strain>
    </source>
</reference>
<comment type="catalytic activity">
    <reaction evidence="10">
        <text>L-methionine + ATP + H2O = S-adenosyl-L-methionine + phosphate + diphosphate</text>
        <dbReference type="Rhea" id="RHEA:21080"/>
        <dbReference type="ChEBI" id="CHEBI:15377"/>
        <dbReference type="ChEBI" id="CHEBI:30616"/>
        <dbReference type="ChEBI" id="CHEBI:33019"/>
        <dbReference type="ChEBI" id="CHEBI:43474"/>
        <dbReference type="ChEBI" id="CHEBI:57844"/>
        <dbReference type="ChEBI" id="CHEBI:59789"/>
        <dbReference type="EC" id="2.5.1.6"/>
    </reaction>
</comment>
<dbReference type="PIRSF" id="PIRSF000497">
    <property type="entry name" value="MAT"/>
    <property type="match status" value="1"/>
</dbReference>
<feature type="binding site" evidence="10">
    <location>
        <position position="42"/>
    </location>
    <ligand>
        <name>K(+)</name>
        <dbReference type="ChEBI" id="CHEBI:29103"/>
    </ligand>
</feature>
<evidence type="ECO:0000256" key="2">
    <source>
        <dbReference type="ARBA" id="ARBA00009685"/>
    </source>
</evidence>
<comment type="subunit">
    <text evidence="10">Homotetramer; dimer of dimers.</text>
</comment>
<feature type="binding site" evidence="10">
    <location>
        <position position="237"/>
    </location>
    <ligand>
        <name>ATP</name>
        <dbReference type="ChEBI" id="CHEBI:30616"/>
        <note>ligand shared between two neighboring subunits</note>
    </ligand>
</feature>